<dbReference type="RefSeq" id="WP_286347253.1">
    <property type="nucleotide sequence ID" value="NZ_AP027733.1"/>
</dbReference>
<dbReference type="EMBL" id="AP027733">
    <property type="protein sequence ID" value="BDZ52395.1"/>
    <property type="molecule type" value="Genomic_DNA"/>
</dbReference>
<geneLocation type="plasmid" evidence="2 3">
    <name>pNBRC108728a</name>
</geneLocation>
<gene>
    <name evidence="2" type="ORF">GCM10025867_46360</name>
</gene>
<feature type="compositionally biased region" description="Acidic residues" evidence="1">
    <location>
        <begin position="179"/>
        <end position="198"/>
    </location>
</feature>
<evidence type="ECO:0000313" key="2">
    <source>
        <dbReference type="EMBL" id="BDZ52395.1"/>
    </source>
</evidence>
<name>A0ABN6Y8Z7_9MICO</name>
<reference evidence="3" key="1">
    <citation type="journal article" date="2019" name="Int. J. Syst. Evol. Microbiol.">
        <title>The Global Catalogue of Microorganisms (GCM) 10K type strain sequencing project: providing services to taxonomists for standard genome sequencing and annotation.</title>
        <authorList>
            <consortium name="The Broad Institute Genomics Platform"/>
            <consortium name="The Broad Institute Genome Sequencing Center for Infectious Disease"/>
            <person name="Wu L."/>
            <person name="Ma J."/>
        </authorList>
    </citation>
    <scope>NUCLEOTIDE SEQUENCE [LARGE SCALE GENOMIC DNA]</scope>
    <source>
        <strain evidence="3">NBRC 108728</strain>
    </source>
</reference>
<evidence type="ECO:0000313" key="3">
    <source>
        <dbReference type="Proteomes" id="UP001321486"/>
    </source>
</evidence>
<dbReference type="Proteomes" id="UP001321486">
    <property type="component" value="Plasmid pNBRC108728a"/>
</dbReference>
<protein>
    <submittedName>
        <fullName evidence="2">Uncharacterized protein</fullName>
    </submittedName>
</protein>
<keyword evidence="2" id="KW-0614">Plasmid</keyword>
<organism evidence="2 3">
    <name type="scientific">Frondihabitans sucicola</name>
    <dbReference type="NCBI Taxonomy" id="1268041"/>
    <lineage>
        <taxon>Bacteria</taxon>
        <taxon>Bacillati</taxon>
        <taxon>Actinomycetota</taxon>
        <taxon>Actinomycetes</taxon>
        <taxon>Micrococcales</taxon>
        <taxon>Microbacteriaceae</taxon>
        <taxon>Frondihabitans</taxon>
    </lineage>
</organism>
<evidence type="ECO:0000256" key="1">
    <source>
        <dbReference type="SAM" id="MobiDB-lite"/>
    </source>
</evidence>
<accession>A0ABN6Y8Z7</accession>
<sequence length="198" mass="20950">MTDIKATIATITAITELRGQLADVKAAAEGDSNDAHISSLRDACETALSLQGLSFDDESTDIGSFITAAKEAAEGDSNDDEIDAYQDLLSEALDVLDLDDDGNVIPAAPETESAPTPRLGDFTVLGVWDESEPIAVGVVPGDLPVTGGDEDHFNGIWAISVQAENAEDAEIIAINEMSAEGDDPQEEPEEEEEEEEEN</sequence>
<feature type="region of interest" description="Disordered" evidence="1">
    <location>
        <begin position="173"/>
        <end position="198"/>
    </location>
</feature>
<keyword evidence="3" id="KW-1185">Reference proteome</keyword>
<proteinExistence type="predicted"/>